<dbReference type="EMBL" id="KJ701029">
    <property type="protein sequence ID" value="AJP07288.1"/>
    <property type="molecule type" value="Genomic_DNA"/>
</dbReference>
<evidence type="ECO:0000313" key="1">
    <source>
        <dbReference type="EMBL" id="AJP07288.1"/>
    </source>
</evidence>
<name>A0A0E3JAQ8_9ABAC</name>
<sequence>MCTPSSLRTLSLLQVVYHNIRIEKEYMAIFEHIRIALPSGWYYSSVESEIACKNEEINWNQMLQYIKRWKKWCRNDKWFNYGIAYTVFYNFENIDEEKLNLVTDISLALNKDFLWFCFSDIFKCHDENKPFRKPWYCDIYTDMNTTNNSDYCVTDVNTYRNYITFNELRTCKMCNPYGFII</sequence>
<reference evidence="1" key="1">
    <citation type="journal article" date="2015" name="Genome Announc.">
        <title>Genomic Sequences of Five Helicoverpa armigera Nucleopolyhedrovirus Genotypes from Spain That Differ in Their Insecticidal Properties.</title>
        <authorList>
            <person name="Arrizubieta M."/>
            <person name="Simon O."/>
            <person name="Williams T."/>
            <person name="Caballero P."/>
        </authorList>
    </citation>
    <scope>NUCLEOTIDE SEQUENCE</scope>
    <source>
        <strain evidence="1">LB1</strain>
    </source>
</reference>
<proteinExistence type="predicted"/>
<gene>
    <name evidence="1" type="ORF">ORF-134</name>
</gene>
<organism evidence="1">
    <name type="scientific">Helicoverpa armigera nucleopolyhedrovirus</name>
    <dbReference type="NCBI Taxonomy" id="51313"/>
    <lineage>
        <taxon>Viruses</taxon>
        <taxon>Viruses incertae sedis</taxon>
        <taxon>Naldaviricetes</taxon>
        <taxon>Lefavirales</taxon>
        <taxon>Baculoviridae</taxon>
        <taxon>Alphabaculovirus</taxon>
        <taxon>Alphabaculovirus helarmigerae</taxon>
    </lineage>
</organism>
<protein>
    <submittedName>
        <fullName evidence="1">Uncharacterized protein</fullName>
    </submittedName>
</protein>
<accession>A0A0E3JAQ8</accession>